<evidence type="ECO:0000256" key="7">
    <source>
        <dbReference type="ARBA" id="ARBA00023242"/>
    </source>
</evidence>
<evidence type="ECO:0000256" key="4">
    <source>
        <dbReference type="ARBA" id="ARBA00022728"/>
    </source>
</evidence>
<evidence type="ECO:0000256" key="5">
    <source>
        <dbReference type="ARBA" id="ARBA00022833"/>
    </source>
</evidence>
<organism evidence="11 12">
    <name type="scientific">Calycina marina</name>
    <dbReference type="NCBI Taxonomy" id="1763456"/>
    <lineage>
        <taxon>Eukaryota</taxon>
        <taxon>Fungi</taxon>
        <taxon>Dikarya</taxon>
        <taxon>Ascomycota</taxon>
        <taxon>Pezizomycotina</taxon>
        <taxon>Leotiomycetes</taxon>
        <taxon>Helotiales</taxon>
        <taxon>Pezizellaceae</taxon>
        <taxon>Calycina</taxon>
    </lineage>
</organism>
<protein>
    <recommendedName>
        <fullName evidence="8">Splicing factor YJU2</fullName>
    </recommendedName>
</protein>
<dbReference type="PANTHER" id="PTHR12111">
    <property type="entry name" value="SPLICING FACTOR YJU2"/>
    <property type="match status" value="1"/>
</dbReference>
<dbReference type="InterPro" id="IPR043701">
    <property type="entry name" value="Yju2"/>
</dbReference>
<comment type="caution">
    <text evidence="11">The sequence shown here is derived from an EMBL/GenBank/DDBJ whole genome shotgun (WGS) entry which is preliminary data.</text>
</comment>
<gene>
    <name evidence="11" type="ORF">BJ878DRAFT_430630</name>
</gene>
<feature type="binding site" evidence="8">
    <location>
        <position position="86"/>
    </location>
    <ligand>
        <name>Zn(2+)</name>
        <dbReference type="ChEBI" id="CHEBI:29105"/>
    </ligand>
</feature>
<dbReference type="GO" id="GO:0071006">
    <property type="term" value="C:U2-type catalytic step 1 spliceosome"/>
    <property type="evidence" value="ECO:0007669"/>
    <property type="project" value="UniProtKB-UniRule"/>
</dbReference>
<evidence type="ECO:0000256" key="9">
    <source>
        <dbReference type="SAM" id="Coils"/>
    </source>
</evidence>
<comment type="subcellular location">
    <subcellularLocation>
        <location evidence="1 8">Nucleus</location>
    </subcellularLocation>
</comment>
<dbReference type="GO" id="GO:0046872">
    <property type="term" value="F:metal ion binding"/>
    <property type="evidence" value="ECO:0007669"/>
    <property type="project" value="UniProtKB-KW"/>
</dbReference>
<evidence type="ECO:0000256" key="8">
    <source>
        <dbReference type="HAMAP-Rule" id="MF_03226"/>
    </source>
</evidence>
<dbReference type="EMBL" id="MU254504">
    <property type="protein sequence ID" value="KAG9240283.1"/>
    <property type="molecule type" value="Genomic_DNA"/>
</dbReference>
<sequence length="284" mass="32794">MSERKVLSKYYPPDFDPSKLDRRSKKGKDKDNPKNKLAPVRLMAPFPMKCTACGEYIYKGRKFNARKEVTENKYLTISIIRLYIRCTRCSAEITFLTDPKNTDYTCERGAMRITEPWRMNGGGLQESDEERLDRLEREEEEKNAMQELETKTMDAKREMAVADALDEIRTRNARNELLGKDGVEVTVARESINEEKKRQEMEDEQAARTAFIRVHEAFEEVIEDGEEYTYMDGDTNKAIPAITNEQALEMPPPSFKRVVKKRKANSALLGIKKKPALVVDYDSD</sequence>
<name>A0A9P8CAU0_9HELO</name>
<keyword evidence="12" id="KW-1185">Reference proteome</keyword>
<dbReference type="GO" id="GO:0000349">
    <property type="term" value="P:generation of catalytic spliceosome for first transesterification step"/>
    <property type="evidence" value="ECO:0007669"/>
    <property type="project" value="UniProtKB-UniRule"/>
</dbReference>
<proteinExistence type="inferred from homology"/>
<feature type="binding site" evidence="8">
    <location>
        <position position="89"/>
    </location>
    <ligand>
        <name>Zn(2+)</name>
        <dbReference type="ChEBI" id="CHEBI:29105"/>
    </ligand>
</feature>
<dbReference type="Pfam" id="PF04502">
    <property type="entry name" value="Saf4_Yju2"/>
    <property type="match status" value="1"/>
</dbReference>
<evidence type="ECO:0000256" key="6">
    <source>
        <dbReference type="ARBA" id="ARBA00023187"/>
    </source>
</evidence>
<dbReference type="PANTHER" id="PTHR12111:SF1">
    <property type="entry name" value="SPLICING FACTOR YJU2"/>
    <property type="match status" value="1"/>
</dbReference>
<evidence type="ECO:0000256" key="1">
    <source>
        <dbReference type="ARBA" id="ARBA00004123"/>
    </source>
</evidence>
<keyword evidence="7 8" id="KW-0539">Nucleus</keyword>
<keyword evidence="4 8" id="KW-0747">Spliceosome</keyword>
<keyword evidence="3 8" id="KW-0479">Metal-binding</keyword>
<evidence type="ECO:0000313" key="11">
    <source>
        <dbReference type="EMBL" id="KAG9240283.1"/>
    </source>
</evidence>
<comment type="similarity">
    <text evidence="8">Belongs to the CWC16 family. YJU2 subfamily.</text>
</comment>
<evidence type="ECO:0000256" key="2">
    <source>
        <dbReference type="ARBA" id="ARBA00022664"/>
    </source>
</evidence>
<feature type="coiled-coil region" evidence="9">
    <location>
        <begin position="125"/>
        <end position="158"/>
    </location>
</feature>
<keyword evidence="6" id="KW-0508">mRNA splicing</keyword>
<dbReference type="InterPro" id="IPR007590">
    <property type="entry name" value="Saf4/Yju2"/>
</dbReference>
<dbReference type="OrthoDB" id="674963at2759"/>
<reference evidence="11" key="1">
    <citation type="journal article" date="2021" name="IMA Fungus">
        <title>Genomic characterization of three marine fungi, including Emericellopsis atlantica sp. nov. with signatures of a generalist lifestyle and marine biomass degradation.</title>
        <authorList>
            <person name="Hagestad O.C."/>
            <person name="Hou L."/>
            <person name="Andersen J.H."/>
            <person name="Hansen E.H."/>
            <person name="Altermark B."/>
            <person name="Li C."/>
            <person name="Kuhnert E."/>
            <person name="Cox R.J."/>
            <person name="Crous P.W."/>
            <person name="Spatafora J.W."/>
            <person name="Lail K."/>
            <person name="Amirebrahimi M."/>
            <person name="Lipzen A."/>
            <person name="Pangilinan J."/>
            <person name="Andreopoulos W."/>
            <person name="Hayes R.D."/>
            <person name="Ng V."/>
            <person name="Grigoriev I.V."/>
            <person name="Jackson S.A."/>
            <person name="Sutton T.D.S."/>
            <person name="Dobson A.D.W."/>
            <person name="Rama T."/>
        </authorList>
    </citation>
    <scope>NUCLEOTIDE SEQUENCE</scope>
    <source>
        <strain evidence="11">TRa3180A</strain>
    </source>
</reference>
<comment type="subunit">
    <text evidence="8">Component of the spliceosome. Present in the activated B complex, the catalytically activated B* complex which catalyzes the branching, the catalytic step 1 C complex catalyzing the exon ligation, and the postcatalytic P complex containing the ligated exons (mRNA) and the excised lariat intron.</text>
</comment>
<evidence type="ECO:0000256" key="10">
    <source>
        <dbReference type="SAM" id="MobiDB-lite"/>
    </source>
</evidence>
<keyword evidence="5 8" id="KW-0862">Zinc</keyword>
<accession>A0A9P8CAU0</accession>
<dbReference type="AlphaFoldDB" id="A0A9P8CAU0"/>
<comment type="function">
    <text evidence="8">Part of the spliceosome which catalyzes two sequential transesterification reactions, first the excision of the non-coding intron from pre-mRNA and then the ligation of the coding exons to form the mature mRNA. Plays a role in stabilizing the structure of the spliceosome catalytic core and docking of the branch helix into the active site, producing 5'-exon and lariat intron-3'-intermediates.</text>
</comment>
<feature type="binding site" evidence="8">
    <location>
        <position position="53"/>
    </location>
    <ligand>
        <name>Zn(2+)</name>
        <dbReference type="ChEBI" id="CHEBI:29105"/>
    </ligand>
</feature>
<keyword evidence="9" id="KW-0175">Coiled coil</keyword>
<dbReference type="HAMAP" id="MF_03226">
    <property type="entry name" value="YJU2"/>
    <property type="match status" value="1"/>
</dbReference>
<keyword evidence="2" id="KW-0507">mRNA processing</keyword>
<evidence type="ECO:0000256" key="3">
    <source>
        <dbReference type="ARBA" id="ARBA00022723"/>
    </source>
</evidence>
<dbReference type="Proteomes" id="UP000887226">
    <property type="component" value="Unassembled WGS sequence"/>
</dbReference>
<feature type="binding site" evidence="8">
    <location>
        <position position="50"/>
    </location>
    <ligand>
        <name>Zn(2+)</name>
        <dbReference type="ChEBI" id="CHEBI:29105"/>
    </ligand>
</feature>
<evidence type="ECO:0000313" key="12">
    <source>
        <dbReference type="Proteomes" id="UP000887226"/>
    </source>
</evidence>
<feature type="region of interest" description="Disordered" evidence="10">
    <location>
        <begin position="1"/>
        <end position="38"/>
    </location>
</feature>